<feature type="chain" id="PRO_5016323093" evidence="1">
    <location>
        <begin position="23"/>
        <end position="1197"/>
    </location>
</feature>
<reference evidence="2 3" key="1">
    <citation type="submission" date="2018-06" db="EMBL/GenBank/DDBJ databases">
        <title>Genomic Encyclopedia of Type Strains, Phase III (KMG-III): the genomes of soil and plant-associated and newly described type strains.</title>
        <authorList>
            <person name="Whitman W."/>
        </authorList>
    </citation>
    <scope>NUCLEOTIDE SEQUENCE [LARGE SCALE GENOMIC DNA]</scope>
    <source>
        <strain evidence="2 3">CGMCC 1.12504</strain>
    </source>
</reference>
<evidence type="ECO:0000256" key="1">
    <source>
        <dbReference type="SAM" id="SignalP"/>
    </source>
</evidence>
<dbReference type="RefSeq" id="WP_112086083.1">
    <property type="nucleotide sequence ID" value="NZ_QLSV01000007.1"/>
</dbReference>
<organism evidence="2 3">
    <name type="scientific">Flavobacterium lacus</name>
    <dbReference type="NCBI Taxonomy" id="1353778"/>
    <lineage>
        <taxon>Bacteria</taxon>
        <taxon>Pseudomonadati</taxon>
        <taxon>Bacteroidota</taxon>
        <taxon>Flavobacteriia</taxon>
        <taxon>Flavobacteriales</taxon>
        <taxon>Flavobacteriaceae</taxon>
        <taxon>Flavobacterium</taxon>
    </lineage>
</organism>
<dbReference type="InterPro" id="IPR013783">
    <property type="entry name" value="Ig-like_fold"/>
</dbReference>
<dbReference type="AlphaFoldDB" id="A0A328WNF9"/>
<keyword evidence="3" id="KW-1185">Reference proteome</keyword>
<gene>
    <name evidence="2" type="ORF">B0I10_10775</name>
</gene>
<feature type="signal peptide" evidence="1">
    <location>
        <begin position="1"/>
        <end position="22"/>
    </location>
</feature>
<comment type="caution">
    <text evidence="2">The sequence shown here is derived from an EMBL/GenBank/DDBJ whole genome shotgun (WGS) entry which is preliminary data.</text>
</comment>
<protein>
    <submittedName>
        <fullName evidence="2">Gliding motility-associated-like protein</fullName>
    </submittedName>
</protein>
<dbReference type="NCBIfam" id="TIGR04131">
    <property type="entry name" value="Bac_Flav_CTERM"/>
    <property type="match status" value="1"/>
</dbReference>
<keyword evidence="1" id="KW-0732">Signal</keyword>
<proteinExistence type="predicted"/>
<dbReference type="Gene3D" id="2.60.40.10">
    <property type="entry name" value="Immunoglobulins"/>
    <property type="match status" value="1"/>
</dbReference>
<dbReference type="EMBL" id="QLSV01000007">
    <property type="protein sequence ID" value="RAR47801.1"/>
    <property type="molecule type" value="Genomic_DNA"/>
</dbReference>
<sequence length="1197" mass="132219">MLKSIHKVLFLFWIFLVQNTLAQGGAPSCAEFQANFEAYQSCATSIPFQNSVGGNGETFNTTCIEQNFQGPTWFFIQIQTPGEIVLQINQVNNNGNGTDVDFVLWGPFNDLSNVCSQLNINNEVDCSWLPASVEIVTIPNGQTGQLYVLLIDNYSNVPGQITITQIGGTGSSDCSFLSSVEITDDSGNEITQTEYCKPETKSITATIDVTDFDGNVNDLRFNYTWFRNNVFLTTINNSTQSTNTLANIAETGTYRVETTAYDSTDPTVDLTNLPVSEAEIELKFFVLPDVSIQNTAAAGCLSSNPVLQGTILNQNQFDFLVDNPIYQWYRNDVPVSGISNNSFTPTLPGKYNLGVKNGGCNEVISNSIFIYATPQVSILDNASICDNDSFTITSTIANSGNLTNITYQWYQNNNLLSGENTPTLIVSTAIQTNNSTETYYLEVTEEGICIGNSNSVSVQINPVPVLNTNPIIIEQCDYITPNNDGIATTNLTEAYDEITNNVTGLTLFYFLDSGLTQQILTPEAFVNTTTNQTIYVIAVNENVIPNCTSTTVATIALTVNPTSLSTYPDMASVCPVVNQNYGLVNFSFQENSIRNSFFGGNPVEITFYLTDIDASVKTNQLTDLSQVPIGIQTIYTRIETNNICEGVGTFQVEIKTPPLQNSINSIALCENETVVLNSFDAEGLLNQNPTVQTSYFSTFQLAESNFAALNKNIPQAFPVGNNELFVRLFDTATQCFSIVNFSIAVFPNPIIFTPNEISICGDTVSTFDLTRRNNQITGGNINYQVFYYETQADLTADNFITQPNAYESSTNTIFVKVVDPTNNNCFSITSLSLAVVTIPGSLNNPAPIERCDDSGFYAFDLTERITEIAGPSNLNNIVIRYYQNFSDAQNNSNSFIQNPATFTNTVSDFQTIYVRVTSTTNFDSETGLACFRVLALDLYVRPFPENNLRTFPYYICVDENGNILKEANIRTLLNETDYTFEWFTAFEALPGNEISGESSSTFSTDIEGNFSVLITNTSNVALCSSVFNFTTIKTLAPDAVTVSPQNLIGFENQNMITATATPVSLDYEYSIIPDLWQDSPVFTNIPAGDFVLRVRNKFGCDEISTTFTVLDFPIFFTPNGDGFNDTWKVIGSPIIQINHIYIFDRYGKLLKEIGQNGNGWDGTFNGKPMPSDDYWFKAVYTKDGIKQEFRSNFSLKR</sequence>
<dbReference type="Pfam" id="PF13585">
    <property type="entry name" value="CHU_C"/>
    <property type="match status" value="1"/>
</dbReference>
<dbReference type="Proteomes" id="UP000249518">
    <property type="component" value="Unassembled WGS sequence"/>
</dbReference>
<accession>A0A328WNF9</accession>
<dbReference type="OrthoDB" id="9765926at2"/>
<name>A0A328WNF9_9FLAO</name>
<evidence type="ECO:0000313" key="3">
    <source>
        <dbReference type="Proteomes" id="UP000249518"/>
    </source>
</evidence>
<dbReference type="InterPro" id="IPR026341">
    <property type="entry name" value="T9SS_type_B"/>
</dbReference>
<evidence type="ECO:0000313" key="2">
    <source>
        <dbReference type="EMBL" id="RAR47801.1"/>
    </source>
</evidence>